<keyword evidence="5" id="KW-1185">Reference proteome</keyword>
<dbReference type="SUPFAM" id="SSF56112">
    <property type="entry name" value="Protein kinase-like (PK-like)"/>
    <property type="match status" value="1"/>
</dbReference>
<evidence type="ECO:0000313" key="4">
    <source>
        <dbReference type="EMBL" id="RQO91709.1"/>
    </source>
</evidence>
<evidence type="ECO:0000256" key="2">
    <source>
        <dbReference type="ARBA" id="ARBA00022840"/>
    </source>
</evidence>
<reference evidence="4 5" key="1">
    <citation type="journal article" date="2006" name="Science">
        <title>The genome of black cottonwood, Populus trichocarpa (Torr. &amp; Gray).</title>
        <authorList>
            <person name="Tuskan G.A."/>
            <person name="Difazio S."/>
            <person name="Jansson S."/>
            <person name="Bohlmann J."/>
            <person name="Grigoriev I."/>
            <person name="Hellsten U."/>
            <person name="Putnam N."/>
            <person name="Ralph S."/>
            <person name="Rombauts S."/>
            <person name="Salamov A."/>
            <person name="Schein J."/>
            <person name="Sterck L."/>
            <person name="Aerts A."/>
            <person name="Bhalerao R.R."/>
            <person name="Bhalerao R.P."/>
            <person name="Blaudez D."/>
            <person name="Boerjan W."/>
            <person name="Brun A."/>
            <person name="Brunner A."/>
            <person name="Busov V."/>
            <person name="Campbell M."/>
            <person name="Carlson J."/>
            <person name="Chalot M."/>
            <person name="Chapman J."/>
            <person name="Chen G.L."/>
            <person name="Cooper D."/>
            <person name="Coutinho P.M."/>
            <person name="Couturier J."/>
            <person name="Covert S."/>
            <person name="Cronk Q."/>
            <person name="Cunningham R."/>
            <person name="Davis J."/>
            <person name="Degroeve S."/>
            <person name="Dejardin A."/>
            <person name="Depamphilis C."/>
            <person name="Detter J."/>
            <person name="Dirks B."/>
            <person name="Dubchak I."/>
            <person name="Duplessis S."/>
            <person name="Ehlting J."/>
            <person name="Ellis B."/>
            <person name="Gendler K."/>
            <person name="Goodstein D."/>
            <person name="Gribskov M."/>
            <person name="Grimwood J."/>
            <person name="Groover A."/>
            <person name="Gunter L."/>
            <person name="Hamberger B."/>
            <person name="Heinze B."/>
            <person name="Helariutta Y."/>
            <person name="Henrissat B."/>
            <person name="Holligan D."/>
            <person name="Holt R."/>
            <person name="Huang W."/>
            <person name="Islam-Faridi N."/>
            <person name="Jones S."/>
            <person name="Jones-Rhoades M."/>
            <person name="Jorgensen R."/>
            <person name="Joshi C."/>
            <person name="Kangasjarvi J."/>
            <person name="Karlsson J."/>
            <person name="Kelleher C."/>
            <person name="Kirkpatrick R."/>
            <person name="Kirst M."/>
            <person name="Kohler A."/>
            <person name="Kalluri U."/>
            <person name="Larimer F."/>
            <person name="Leebens-Mack J."/>
            <person name="Leple J.C."/>
            <person name="Locascio P."/>
            <person name="Lou Y."/>
            <person name="Lucas S."/>
            <person name="Martin F."/>
            <person name="Montanini B."/>
            <person name="Napoli C."/>
            <person name="Nelson D.R."/>
            <person name="Nelson C."/>
            <person name="Nieminen K."/>
            <person name="Nilsson O."/>
            <person name="Pereda V."/>
            <person name="Peter G."/>
            <person name="Philippe R."/>
            <person name="Pilate G."/>
            <person name="Poliakov A."/>
            <person name="Razumovskaya J."/>
            <person name="Richardson P."/>
            <person name="Rinaldi C."/>
            <person name="Ritland K."/>
            <person name="Rouze P."/>
            <person name="Ryaboy D."/>
            <person name="Schmutz J."/>
            <person name="Schrader J."/>
            <person name="Segerman B."/>
            <person name="Shin H."/>
            <person name="Siddiqui A."/>
            <person name="Sterky F."/>
            <person name="Terry A."/>
            <person name="Tsai C.J."/>
            <person name="Uberbacher E."/>
            <person name="Unneberg P."/>
            <person name="Vahala J."/>
            <person name="Wall K."/>
            <person name="Wessler S."/>
            <person name="Yang G."/>
            <person name="Yin T."/>
            <person name="Douglas C."/>
            <person name="Marra M."/>
            <person name="Sandberg G."/>
            <person name="Van de Peer Y."/>
            <person name="Rokhsar D."/>
        </authorList>
    </citation>
    <scope>NUCLEOTIDE SEQUENCE [LARGE SCALE GENOMIC DNA]</scope>
    <source>
        <strain evidence="5">cv. Nisqually</strain>
    </source>
</reference>
<protein>
    <recommendedName>
        <fullName evidence="3">Serine-threonine/tyrosine-protein kinase catalytic domain-containing protein</fullName>
    </recommendedName>
</protein>
<dbReference type="EMBL" id="CM009295">
    <property type="protein sequence ID" value="RQO91709.1"/>
    <property type="molecule type" value="Genomic_DNA"/>
</dbReference>
<organism evidence="4 5">
    <name type="scientific">Populus trichocarpa</name>
    <name type="common">Western balsam poplar</name>
    <name type="synonym">Populus balsamifera subsp. trichocarpa</name>
    <dbReference type="NCBI Taxonomy" id="3694"/>
    <lineage>
        <taxon>Eukaryota</taxon>
        <taxon>Viridiplantae</taxon>
        <taxon>Streptophyta</taxon>
        <taxon>Embryophyta</taxon>
        <taxon>Tracheophyta</taxon>
        <taxon>Spermatophyta</taxon>
        <taxon>Magnoliopsida</taxon>
        <taxon>eudicotyledons</taxon>
        <taxon>Gunneridae</taxon>
        <taxon>Pentapetalae</taxon>
        <taxon>rosids</taxon>
        <taxon>fabids</taxon>
        <taxon>Malpighiales</taxon>
        <taxon>Salicaceae</taxon>
        <taxon>Saliceae</taxon>
        <taxon>Populus</taxon>
    </lineage>
</organism>
<sequence length="116" mass="13250">MNPGDFHNNCWLLVWSGFSYKLSYQERKKATRGFRGKELLGFDGHGKVYEGTLLNCNTQVAVKRFFHESKQGLRGFSTEISGIGHLHHKNLVCMLGWSCRRGDPVLVYDFMPSVLP</sequence>
<proteinExistence type="predicted"/>
<dbReference type="PANTHER" id="PTHR27007">
    <property type="match status" value="1"/>
</dbReference>
<feature type="domain" description="Serine-threonine/tyrosine-protein kinase catalytic" evidence="3">
    <location>
        <begin position="38"/>
        <end position="112"/>
    </location>
</feature>
<dbReference type="InterPro" id="IPR050528">
    <property type="entry name" value="L-type_Lectin-RKs"/>
</dbReference>
<evidence type="ECO:0000256" key="1">
    <source>
        <dbReference type="ARBA" id="ARBA00022741"/>
    </source>
</evidence>
<dbReference type="GO" id="GO:0005524">
    <property type="term" value="F:ATP binding"/>
    <property type="evidence" value="ECO:0007669"/>
    <property type="project" value="UniProtKB-KW"/>
</dbReference>
<keyword evidence="1" id="KW-0547">Nucleotide-binding</keyword>
<dbReference type="InParanoid" id="A0A3N7F4B0"/>
<keyword evidence="2" id="KW-0067">ATP-binding</keyword>
<dbReference type="Proteomes" id="UP000006729">
    <property type="component" value="Chromosome 6"/>
</dbReference>
<dbReference type="AlphaFoldDB" id="A0A3N7F4B0"/>
<dbReference type="InterPro" id="IPR011009">
    <property type="entry name" value="Kinase-like_dom_sf"/>
</dbReference>
<dbReference type="InterPro" id="IPR001245">
    <property type="entry name" value="Ser-Thr/Tyr_kinase_cat_dom"/>
</dbReference>
<accession>A0A3N7F4B0</accession>
<dbReference type="Pfam" id="PF07714">
    <property type="entry name" value="PK_Tyr_Ser-Thr"/>
    <property type="match status" value="1"/>
</dbReference>
<gene>
    <name evidence="4" type="ORF">POPTR_006G144750</name>
</gene>
<evidence type="ECO:0000313" key="5">
    <source>
        <dbReference type="Proteomes" id="UP000006729"/>
    </source>
</evidence>
<dbReference type="GO" id="GO:0004672">
    <property type="term" value="F:protein kinase activity"/>
    <property type="evidence" value="ECO:0007669"/>
    <property type="project" value="InterPro"/>
</dbReference>
<evidence type="ECO:0000259" key="3">
    <source>
        <dbReference type="Pfam" id="PF07714"/>
    </source>
</evidence>
<name>A0A3N7F4B0_POPTR</name>
<dbReference type="Gene3D" id="3.30.200.20">
    <property type="entry name" value="Phosphorylase Kinase, domain 1"/>
    <property type="match status" value="1"/>
</dbReference>